<protein>
    <submittedName>
        <fullName evidence="6">NUDIX domain-containing protein</fullName>
    </submittedName>
</protein>
<keyword evidence="3 4" id="KW-0378">Hydrolase</keyword>
<dbReference type="InterPro" id="IPR020476">
    <property type="entry name" value="Nudix_hydrolase"/>
</dbReference>
<proteinExistence type="inferred from homology"/>
<feature type="domain" description="Nudix hydrolase" evidence="5">
    <location>
        <begin position="108"/>
        <end position="243"/>
    </location>
</feature>
<name>A0ABR9PCP6_9ACTN</name>
<evidence type="ECO:0000256" key="2">
    <source>
        <dbReference type="ARBA" id="ARBA00005582"/>
    </source>
</evidence>
<evidence type="ECO:0000313" key="6">
    <source>
        <dbReference type="EMBL" id="MBE3001608.1"/>
    </source>
</evidence>
<dbReference type="Pfam" id="PF00293">
    <property type="entry name" value="NUDIX"/>
    <property type="match status" value="1"/>
</dbReference>
<dbReference type="PRINTS" id="PR00502">
    <property type="entry name" value="NUDIXFAMILY"/>
</dbReference>
<dbReference type="PANTHER" id="PTHR43046">
    <property type="entry name" value="GDP-MANNOSE MANNOSYL HYDROLASE"/>
    <property type="match status" value="1"/>
</dbReference>
<dbReference type="RefSeq" id="WP_193124202.1">
    <property type="nucleotide sequence ID" value="NZ_JADBGI010000026.1"/>
</dbReference>
<dbReference type="Gene3D" id="3.90.79.10">
    <property type="entry name" value="Nucleoside Triphosphate Pyrophosphohydrolase"/>
    <property type="match status" value="1"/>
</dbReference>
<dbReference type="PROSITE" id="PS00893">
    <property type="entry name" value="NUDIX_BOX"/>
    <property type="match status" value="1"/>
</dbReference>
<dbReference type="InterPro" id="IPR020084">
    <property type="entry name" value="NUDIX_hydrolase_CS"/>
</dbReference>
<evidence type="ECO:0000256" key="1">
    <source>
        <dbReference type="ARBA" id="ARBA00001946"/>
    </source>
</evidence>
<dbReference type="CDD" id="cd02883">
    <property type="entry name" value="NUDIX_Hydrolase"/>
    <property type="match status" value="1"/>
</dbReference>
<keyword evidence="7" id="KW-1185">Reference proteome</keyword>
<accession>A0ABR9PCP6</accession>
<gene>
    <name evidence="6" type="ORF">IDM40_23360</name>
</gene>
<dbReference type="Proteomes" id="UP000806528">
    <property type="component" value="Unassembled WGS sequence"/>
</dbReference>
<evidence type="ECO:0000256" key="3">
    <source>
        <dbReference type="ARBA" id="ARBA00022801"/>
    </source>
</evidence>
<reference evidence="6 7" key="1">
    <citation type="submission" date="2020-09" db="EMBL/GenBank/DDBJ databases">
        <title>Diversity and distribution of actinomycetes associated with coral in the coast of Hainan.</title>
        <authorList>
            <person name="Li F."/>
        </authorList>
    </citation>
    <scope>NUCLEOTIDE SEQUENCE [LARGE SCALE GENOMIC DNA]</scope>
    <source>
        <strain evidence="6 7">HNM0947</strain>
    </source>
</reference>
<dbReference type="PROSITE" id="PS51462">
    <property type="entry name" value="NUDIX"/>
    <property type="match status" value="1"/>
</dbReference>
<comment type="cofactor">
    <cofactor evidence="1">
        <name>Mg(2+)</name>
        <dbReference type="ChEBI" id="CHEBI:18420"/>
    </cofactor>
</comment>
<dbReference type="EMBL" id="JADBGI010000026">
    <property type="protein sequence ID" value="MBE3001608.1"/>
    <property type="molecule type" value="Genomic_DNA"/>
</dbReference>
<dbReference type="InterPro" id="IPR000086">
    <property type="entry name" value="NUDIX_hydrolase_dom"/>
</dbReference>
<dbReference type="InterPro" id="IPR015797">
    <property type="entry name" value="NUDIX_hydrolase-like_dom_sf"/>
</dbReference>
<comment type="similarity">
    <text evidence="2 4">Belongs to the Nudix hydrolase family.</text>
</comment>
<evidence type="ECO:0000256" key="4">
    <source>
        <dbReference type="RuleBase" id="RU003476"/>
    </source>
</evidence>
<organism evidence="6 7">
    <name type="scientific">Nocardiopsis coralli</name>
    <dbReference type="NCBI Taxonomy" id="2772213"/>
    <lineage>
        <taxon>Bacteria</taxon>
        <taxon>Bacillati</taxon>
        <taxon>Actinomycetota</taxon>
        <taxon>Actinomycetes</taxon>
        <taxon>Streptosporangiales</taxon>
        <taxon>Nocardiopsidaceae</taxon>
        <taxon>Nocardiopsis</taxon>
    </lineage>
</organism>
<evidence type="ECO:0000259" key="5">
    <source>
        <dbReference type="PROSITE" id="PS51462"/>
    </source>
</evidence>
<evidence type="ECO:0000313" key="7">
    <source>
        <dbReference type="Proteomes" id="UP000806528"/>
    </source>
</evidence>
<dbReference type="SUPFAM" id="SSF55811">
    <property type="entry name" value="Nudix"/>
    <property type="match status" value="1"/>
</dbReference>
<comment type="caution">
    <text evidence="6">The sequence shown here is derived from an EMBL/GenBank/DDBJ whole genome shotgun (WGS) entry which is preliminary data.</text>
</comment>
<sequence>MTAHLITAGAHGPELRGERVLFGQDPAVLLRESNGLAPEAPLTAVDVITELVPRPGGRRLHIDRVVFAEPAHRHSWAQLAGSAALAPGPADLEAEEEITGEEAERPRLRRFASYGIVTDAAGRIMLSRISEGFPGAGTWHLPGGGVDDGEDSRSALRREVLEETGQHGVVGELITVTSHRRAVQSGTDIYSVWVFSHVFVPEPGPAQVLESGGSTCECGWFTPEELSDLRLSTTARRGLEFLVGHRP</sequence>
<dbReference type="PANTHER" id="PTHR43046:SF14">
    <property type="entry name" value="MUTT_NUDIX FAMILY PROTEIN"/>
    <property type="match status" value="1"/>
</dbReference>